<proteinExistence type="inferred from homology"/>
<dbReference type="SUPFAM" id="SSF55424">
    <property type="entry name" value="FAD/NAD-linked reductases, dimerisation (C-terminal) domain"/>
    <property type="match status" value="1"/>
</dbReference>
<evidence type="ECO:0000259" key="7">
    <source>
        <dbReference type="PROSITE" id="PS50206"/>
    </source>
</evidence>
<feature type="domain" description="Rhodanese" evidence="7">
    <location>
        <begin position="461"/>
        <end position="546"/>
    </location>
</feature>
<dbReference type="InterPro" id="IPR050260">
    <property type="entry name" value="FAD-bd_OxRdtase"/>
</dbReference>
<evidence type="ECO:0000256" key="5">
    <source>
        <dbReference type="ARBA" id="ARBA00023002"/>
    </source>
</evidence>
<dbReference type="InterPro" id="IPR036188">
    <property type="entry name" value="FAD/NAD-bd_sf"/>
</dbReference>
<dbReference type="PROSITE" id="PS50206">
    <property type="entry name" value="RHODANESE_3"/>
    <property type="match status" value="1"/>
</dbReference>
<comment type="caution">
    <text evidence="8">The sequence shown here is derived from an EMBL/GenBank/DDBJ whole genome shotgun (WGS) entry which is preliminary data.</text>
</comment>
<dbReference type="InterPro" id="IPR016156">
    <property type="entry name" value="FAD/NAD-linked_Rdtase_dimer_sf"/>
</dbReference>
<keyword evidence="6" id="KW-0676">Redox-active center</keyword>
<dbReference type="Gene3D" id="3.40.250.10">
    <property type="entry name" value="Rhodanese-like domain"/>
    <property type="match status" value="1"/>
</dbReference>
<dbReference type="InterPro" id="IPR023753">
    <property type="entry name" value="FAD/NAD-binding_dom"/>
</dbReference>
<dbReference type="InterPro" id="IPR036873">
    <property type="entry name" value="Rhodanese-like_dom_sf"/>
</dbReference>
<dbReference type="Pfam" id="PF00581">
    <property type="entry name" value="Rhodanese"/>
    <property type="match status" value="1"/>
</dbReference>
<dbReference type="GO" id="GO:0016491">
    <property type="term" value="F:oxidoreductase activity"/>
    <property type="evidence" value="ECO:0007669"/>
    <property type="project" value="UniProtKB-KW"/>
</dbReference>
<dbReference type="SUPFAM" id="SSF51905">
    <property type="entry name" value="FAD/NAD(P)-binding domain"/>
    <property type="match status" value="1"/>
</dbReference>
<dbReference type="PANTHER" id="PTHR43429:SF1">
    <property type="entry name" value="NAD(P)H SULFUR OXIDOREDUCTASE (COA-DEPENDENT)"/>
    <property type="match status" value="1"/>
</dbReference>
<dbReference type="SUPFAM" id="SSF52821">
    <property type="entry name" value="Rhodanese/Cell cycle control phosphatase"/>
    <property type="match status" value="1"/>
</dbReference>
<dbReference type="Gene3D" id="3.50.50.60">
    <property type="entry name" value="FAD/NAD(P)-binding domain"/>
    <property type="match status" value="2"/>
</dbReference>
<evidence type="ECO:0000256" key="2">
    <source>
        <dbReference type="ARBA" id="ARBA00009130"/>
    </source>
</evidence>
<gene>
    <name evidence="8" type="ORF">CFL01nite_17890</name>
</gene>
<keyword evidence="4" id="KW-0274">FAD</keyword>
<evidence type="ECO:0000313" key="8">
    <source>
        <dbReference type="EMBL" id="GEB98294.1"/>
    </source>
</evidence>
<dbReference type="PRINTS" id="PR00411">
    <property type="entry name" value="PNDRDTASEI"/>
</dbReference>
<sequence length="548" mass="57377">MTTSSPALSSRPTTVIVGGVAGGMSTATRLRRNDEHRRIIVLEASGHVSFANCGLPYHVGGVIPEREALLLHTPDSLKERFDLDVRVNTRATAIDRHARTVTTDSGEVIPYDTLVLSPGATPFLPPIKGIEHALSLRTVEDVDRISAAVPGATSAVIIGGGFIGLEMAENLRRRGLEVTVVEAGPQILAPLDAEMAGVVAKRMRDNGVRILTNSQATQVTANSVVTADATVLPADVTIAAIGVRPASSLAEDAGLETTGRGGIVVDSAQRTSDPHIFALGDAAAKKDHVSDEDTLVPLAQTANRHGRLVADVIAGRQVSSLPVLGTAIVGLFGLAAATTGWNEKRARAAGKTVRIIHLHPAHHAGYYPGASQLHMKLVIDADTDAILGAQIVGEEGADKRIDIIATAMRAGLSATDLADLELAYAPQFGSAKDPINIAGFINDNLVHGEETVQWHELDARITTGATLVDVRSTTEFASGSIPGALNIPLDELRARHGELPAEGDIIVHCQVGLRGHTAACLLKNLGVGTSVANLDGGYLTWKHGKATL</sequence>
<keyword evidence="3" id="KW-0285">Flavoprotein</keyword>
<dbReference type="Proteomes" id="UP000315353">
    <property type="component" value="Unassembled WGS sequence"/>
</dbReference>
<protein>
    <submittedName>
        <fullName evidence="8">CoA-disulfide reductase</fullName>
    </submittedName>
</protein>
<evidence type="ECO:0000256" key="3">
    <source>
        <dbReference type="ARBA" id="ARBA00022630"/>
    </source>
</evidence>
<keyword evidence="5" id="KW-0560">Oxidoreductase</keyword>
<dbReference type="EMBL" id="BJNB01000029">
    <property type="protein sequence ID" value="GEB98294.1"/>
    <property type="molecule type" value="Genomic_DNA"/>
</dbReference>
<dbReference type="AlphaFoldDB" id="A0AB73B8U0"/>
<evidence type="ECO:0000256" key="1">
    <source>
        <dbReference type="ARBA" id="ARBA00001974"/>
    </source>
</evidence>
<reference evidence="8 9" key="1">
    <citation type="submission" date="2019-06" db="EMBL/GenBank/DDBJ databases">
        <title>Whole genome shotgun sequence of Corynebacterium flavescens NBRC 14136.</title>
        <authorList>
            <person name="Hosoyama A."/>
            <person name="Uohara A."/>
            <person name="Ohji S."/>
            <person name="Ichikawa N."/>
        </authorList>
    </citation>
    <scope>NUCLEOTIDE SEQUENCE [LARGE SCALE GENOMIC DNA]</scope>
    <source>
        <strain evidence="8 9">NBRC 14136</strain>
    </source>
</reference>
<dbReference type="SMART" id="SM00450">
    <property type="entry name" value="RHOD"/>
    <property type="match status" value="1"/>
</dbReference>
<dbReference type="RefSeq" id="WP_075729290.1">
    <property type="nucleotide sequence ID" value="NZ_BJNB01000029.1"/>
</dbReference>
<dbReference type="Pfam" id="PF07992">
    <property type="entry name" value="Pyr_redox_2"/>
    <property type="match status" value="1"/>
</dbReference>
<evidence type="ECO:0000256" key="4">
    <source>
        <dbReference type="ARBA" id="ARBA00022827"/>
    </source>
</evidence>
<comment type="cofactor">
    <cofactor evidence="1">
        <name>FAD</name>
        <dbReference type="ChEBI" id="CHEBI:57692"/>
    </cofactor>
</comment>
<dbReference type="InterPro" id="IPR001763">
    <property type="entry name" value="Rhodanese-like_dom"/>
</dbReference>
<dbReference type="InterPro" id="IPR004099">
    <property type="entry name" value="Pyr_nucl-diS_OxRdtase_dimer"/>
</dbReference>
<dbReference type="PANTHER" id="PTHR43429">
    <property type="entry name" value="PYRIDINE NUCLEOTIDE-DISULFIDE OXIDOREDUCTASE DOMAIN-CONTAINING"/>
    <property type="match status" value="1"/>
</dbReference>
<name>A0AB73B8U0_CORFL</name>
<organism evidence="8 9">
    <name type="scientific">Corynebacterium flavescens</name>
    <dbReference type="NCBI Taxonomy" id="28028"/>
    <lineage>
        <taxon>Bacteria</taxon>
        <taxon>Bacillati</taxon>
        <taxon>Actinomycetota</taxon>
        <taxon>Actinomycetes</taxon>
        <taxon>Mycobacteriales</taxon>
        <taxon>Corynebacteriaceae</taxon>
        <taxon>Corynebacterium</taxon>
    </lineage>
</organism>
<evidence type="ECO:0000313" key="9">
    <source>
        <dbReference type="Proteomes" id="UP000315353"/>
    </source>
</evidence>
<dbReference type="GeneID" id="82879726"/>
<evidence type="ECO:0000256" key="6">
    <source>
        <dbReference type="ARBA" id="ARBA00023284"/>
    </source>
</evidence>
<accession>A0AB73B8U0</accession>
<dbReference type="PRINTS" id="PR00368">
    <property type="entry name" value="FADPNR"/>
</dbReference>
<comment type="similarity">
    <text evidence="2">Belongs to the class-III pyridine nucleotide-disulfide oxidoreductase family.</text>
</comment>
<dbReference type="Pfam" id="PF02852">
    <property type="entry name" value="Pyr_redox_dim"/>
    <property type="match status" value="1"/>
</dbReference>